<dbReference type="InterPro" id="IPR001936">
    <property type="entry name" value="RasGAP_dom"/>
</dbReference>
<dbReference type="GeneID" id="37069980"/>
<dbReference type="PANTHER" id="PTHR14149:SF14">
    <property type="entry name" value="CALPONIN-HOMOLOGY (CH) DOMAIN-CONTAINING PROTEIN"/>
    <property type="match status" value="1"/>
</dbReference>
<dbReference type="GO" id="GO:0005096">
    <property type="term" value="F:GTPase activator activity"/>
    <property type="evidence" value="ECO:0007669"/>
    <property type="project" value="TreeGrafter"/>
</dbReference>
<dbReference type="CDD" id="cd05127">
    <property type="entry name" value="RasGAP_IQGAP_like"/>
    <property type="match status" value="1"/>
</dbReference>
<dbReference type="SUPFAM" id="SSF48350">
    <property type="entry name" value="GTPase activation domain, GAP"/>
    <property type="match status" value="1"/>
</dbReference>
<dbReference type="Gene3D" id="1.10.506.10">
    <property type="entry name" value="GTPase Activation - p120gap, domain 1"/>
    <property type="match status" value="1"/>
</dbReference>
<reference evidence="4 5" key="1">
    <citation type="submission" date="2016-12" db="EMBL/GenBank/DDBJ databases">
        <title>The genomes of Aspergillus section Nigri reveals drivers in fungal speciation.</title>
        <authorList>
            <consortium name="DOE Joint Genome Institute"/>
            <person name="Vesth T.C."/>
            <person name="Nybo J."/>
            <person name="Theobald S."/>
            <person name="Brandl J."/>
            <person name="Frisvad J.C."/>
            <person name="Nielsen K.F."/>
            <person name="Lyhne E.K."/>
            <person name="Kogle M.E."/>
            <person name="Kuo A."/>
            <person name="Riley R."/>
            <person name="Clum A."/>
            <person name="Nolan M."/>
            <person name="Lipzen A."/>
            <person name="Salamov A."/>
            <person name="Henrissat B."/>
            <person name="Wiebenga A."/>
            <person name="De Vries R.P."/>
            <person name="Grigoriev I.V."/>
            <person name="Mortensen U.H."/>
            <person name="Andersen M.R."/>
            <person name="Baker S.E."/>
        </authorList>
    </citation>
    <scope>NUCLEOTIDE SEQUENCE [LARGE SCALE GENOMIC DNA]</scope>
    <source>
        <strain evidence="4 5">CBS 117.55</strain>
    </source>
</reference>
<dbReference type="SMART" id="SM00323">
    <property type="entry name" value="RasGAP"/>
    <property type="match status" value="1"/>
</dbReference>
<dbReference type="CDD" id="cd21206">
    <property type="entry name" value="CH_IQGAP"/>
    <property type="match status" value="1"/>
</dbReference>
<dbReference type="InterPro" id="IPR000593">
    <property type="entry name" value="RasGAP_C"/>
</dbReference>
<feature type="domain" description="Ras-GAP" evidence="2">
    <location>
        <begin position="1232"/>
        <end position="1448"/>
    </location>
</feature>
<evidence type="ECO:0000256" key="1">
    <source>
        <dbReference type="SAM" id="MobiDB-lite"/>
    </source>
</evidence>
<feature type="compositionally biased region" description="Low complexity" evidence="1">
    <location>
        <begin position="44"/>
        <end position="61"/>
    </location>
</feature>
<dbReference type="Proteomes" id="UP000247233">
    <property type="component" value="Unassembled WGS sequence"/>
</dbReference>
<dbReference type="VEuPathDB" id="FungiDB:BO70DRAFT_426052"/>
<keyword evidence="5" id="KW-1185">Reference proteome</keyword>
<dbReference type="GO" id="GO:1903479">
    <property type="term" value="P:mitotic actomyosin contractile ring assembly actin filament organization"/>
    <property type="evidence" value="ECO:0007669"/>
    <property type="project" value="TreeGrafter"/>
</dbReference>
<dbReference type="EMBL" id="MSFL01000002">
    <property type="protein sequence ID" value="PWY91162.1"/>
    <property type="molecule type" value="Genomic_DNA"/>
</dbReference>
<dbReference type="GO" id="GO:0110085">
    <property type="term" value="C:mitotic actomyosin contractile ring"/>
    <property type="evidence" value="ECO:0007669"/>
    <property type="project" value="TreeGrafter"/>
</dbReference>
<dbReference type="PROSITE" id="PS50021">
    <property type="entry name" value="CH"/>
    <property type="match status" value="1"/>
</dbReference>
<feature type="region of interest" description="Disordered" evidence="1">
    <location>
        <begin position="251"/>
        <end position="271"/>
    </location>
</feature>
<feature type="region of interest" description="Disordered" evidence="1">
    <location>
        <begin position="1"/>
        <end position="74"/>
    </location>
</feature>
<sequence>MSGNLASLRRTQTDFTDQASSPLRHGSTASTNSSIYTVSSNSFAPSRTSTVSSTASTGSATNFGHRRGKSEVNTKIAEEMPGGASEGKTWANAGATYENIRRSLRPLSQAPSSSPPTTKQHAFRHTRSQTVDNPQYWKENRPQTPEHHHAHHQEVDTPKENAPLKDLTPTKANSPHNWSPHAASPHAASQVRAHHAHSLSNPPPFTHTLSAPDLETFKKSSTGHLRTLSKFAKSGETEEFALNPYSPSVTGLQGRRRLKRADSVAGNNGPVVGRKKPASAWAAGNWMDKQRQFLQAYEYLCHIGEAKEWIEEVIQKQIPPIVQLEEALRDGVTLAEVVQAMYPNRTLRIFRHARLQYRHSDNIALFFRFLDEIELPELFRFELIDLYEKKNIPKVIHCVHALSWLMFKKGLLDFRMGNLVGQLEFEHHELEQMQKGLDKAGVSMPSFSGMAANFGAEPEPEPEPEPESEEDRIHRELHENEASIADFQAQIRGAMMRLKLGNLMNDLWDSEPFLIELQSRIRGDWARQIVQYRLDMKTFAVNLQAICRAFIVRNRQKGDKQSYKAQELDVLRLQTLIRGAKARAQVNQIQTRMRKEESGIKKIQAALRGALQRRNICDLYEDTRDSEDQVRLLQAAIRGALQRKQFSEQHEATRSTEGHVKSLQAAIRGAFLRKQIAAQYEATRSTEHHVQLLQSAIRGAFLRKQVSKQYAAVGSAEDQVRLLQAAIRGAFLRNLISQQYEAVQSTEDQIRLLQAAIRGAFVRSQVSAQFEATRSAEEDVLKLQAFIRGAFVRQQMSAQHKKIDQAGVDTNLLQAAVRGMLARKSVEETKSSLAQEVPSIIFIQAGARALAVRKLQSHQAEALAKTETECSSLQSMARGGAVRASLERLRQNLHQHEPSFIELQSISRANAVRDFLESQRVSLKEEEGTVLEIQSMIRGALLRRKLEADAAVLHEEEPVIINLQALARAAILRIEVGGILEDLEDCEDEVSLLQAQIRAMLVRVEVGQTLSDLAAAEDDVMEFQSHIRGHLVRTRFEEKRRHYRENMDKVIKAQSFVRGRIQGQAYKSLTSGKNPPVGTVKGFVHLLNDSEFDFDEEIEFERSRKLVVQQVRQNELAEQYISQLDIKIALLVKNKITLDEVVKHQKHFGGHVGNLLPNREISSKDPFDLKALNKTSRRKLEQYQVFFFLLQTQSQYLARLFRRMRELNTSEKEYERIRHLMMGLFGYSQKRREEYYLLKLLARSAREDIESFDSLHEYLRCNSFWNKLFSSYMKSPRDRKFMRDILGTIVRDNVVDNPELDLESDPMQIYRSAINNEELRTGKRSRRRPDIPRDQAIRDPETRTTFIQHLQDLRDISDQFLAAFEELLYRMPFGIRYLAKQMYESLVTRFPREDPGFILQTTGHWVWRNYFQPAIVEPEKYGVIDRGLTQEQKRNLSEIAKVLTQVASGRLFGNENPYLGPLNSYIGDSIQRLGQIWGEMISVQDAEAYFDIDEFNDLYAKTKPTLYIKMSDIFSIHQLVASEIHYICQNPDDILKEVIRDLGNVKSNENELMSVNSSEISLTLNPKLAQVEDPEADVKALFMETKRCILYIIRVQTGANLMEIMVKPPTEEDEAKWMMLVRDELSATNTRRSAYAEANTMVDIASMSYSELKRTALENILQLEQTGKIRRDNHYQDLLNAIAIDIRTKHRRRIQRERELDSARMTLTRLNDQACWLDQQLKTYNDYIEQAMMTLQNKKGKKRFLMPFTKQWDHQRELQKSGKVFKFGSYKYSARNLADKGVLVHWKGYTERQWDRVDLTISSNEVGVFTIDGSSGPMMVPGANAQVPLDDLLQAQFNNMQFLDFFDGNLRVNVNLFLHLIMRKFYNE</sequence>
<dbReference type="SUPFAM" id="SSF143885">
    <property type="entry name" value="RGC domain-like"/>
    <property type="match status" value="1"/>
</dbReference>
<dbReference type="PROSITE" id="PS50018">
    <property type="entry name" value="RAS_GTPASE_ACTIV_2"/>
    <property type="match status" value="1"/>
</dbReference>
<comment type="caution">
    <text evidence="4">The sequence shown here is derived from an EMBL/GenBank/DDBJ whole genome shotgun (WGS) entry which is preliminary data.</text>
</comment>
<dbReference type="PROSITE" id="PS50096">
    <property type="entry name" value="IQ"/>
    <property type="match status" value="9"/>
</dbReference>
<dbReference type="GO" id="GO:0005516">
    <property type="term" value="F:calmodulin binding"/>
    <property type="evidence" value="ECO:0007669"/>
    <property type="project" value="TreeGrafter"/>
</dbReference>
<feature type="compositionally biased region" description="Low complexity" evidence="1">
    <location>
        <begin position="174"/>
        <end position="189"/>
    </location>
</feature>
<dbReference type="RefSeq" id="XP_025403605.1">
    <property type="nucleotide sequence ID" value="XM_025547743.1"/>
</dbReference>
<name>A0A317X0Q2_9EURO</name>
<dbReference type="Pfam" id="PF03836">
    <property type="entry name" value="RasGAP_C"/>
    <property type="match status" value="1"/>
</dbReference>
<evidence type="ECO:0000259" key="2">
    <source>
        <dbReference type="PROSITE" id="PS50018"/>
    </source>
</evidence>
<protein>
    <recommendedName>
        <fullName evidence="6">Ras GTPase activating protein</fullName>
    </recommendedName>
</protein>
<dbReference type="InterPro" id="IPR036872">
    <property type="entry name" value="CH_dom_sf"/>
</dbReference>
<feature type="compositionally biased region" description="Acidic residues" evidence="1">
    <location>
        <begin position="458"/>
        <end position="470"/>
    </location>
</feature>
<dbReference type="InterPro" id="IPR001715">
    <property type="entry name" value="CH_dom"/>
</dbReference>
<dbReference type="Pfam" id="PF00616">
    <property type="entry name" value="RasGAP"/>
    <property type="match status" value="1"/>
</dbReference>
<evidence type="ECO:0008006" key="6">
    <source>
        <dbReference type="Google" id="ProtNLM"/>
    </source>
</evidence>
<feature type="compositionally biased region" description="Basic and acidic residues" evidence="1">
    <location>
        <begin position="138"/>
        <end position="163"/>
    </location>
</feature>
<proteinExistence type="predicted"/>
<dbReference type="OrthoDB" id="775356at2759"/>
<dbReference type="Pfam" id="PF00307">
    <property type="entry name" value="CH"/>
    <property type="match status" value="1"/>
</dbReference>
<dbReference type="PANTHER" id="PTHR14149">
    <property type="entry name" value="RAS GTPASE-ACTIVATING PROTEIN WITH IQ MOTIF"/>
    <property type="match status" value="1"/>
</dbReference>
<dbReference type="SUPFAM" id="SSF47576">
    <property type="entry name" value="Calponin-homology domain, CH-domain"/>
    <property type="match status" value="1"/>
</dbReference>
<evidence type="ECO:0000313" key="5">
    <source>
        <dbReference type="Proteomes" id="UP000247233"/>
    </source>
</evidence>
<dbReference type="SMART" id="SM00015">
    <property type="entry name" value="IQ"/>
    <property type="match status" value="12"/>
</dbReference>
<feature type="region of interest" description="Disordered" evidence="1">
    <location>
        <begin position="453"/>
        <end position="472"/>
    </location>
</feature>
<gene>
    <name evidence="4" type="ORF">BO70DRAFT_426052</name>
</gene>
<dbReference type="GO" id="GO:0051015">
    <property type="term" value="F:actin filament binding"/>
    <property type="evidence" value="ECO:0007669"/>
    <property type="project" value="TreeGrafter"/>
</dbReference>
<accession>A0A317X0Q2</accession>
<dbReference type="Gene3D" id="1.10.418.10">
    <property type="entry name" value="Calponin-like domain"/>
    <property type="match status" value="1"/>
</dbReference>
<organism evidence="4 5">
    <name type="scientific">Aspergillus heteromorphus CBS 117.55</name>
    <dbReference type="NCBI Taxonomy" id="1448321"/>
    <lineage>
        <taxon>Eukaryota</taxon>
        <taxon>Fungi</taxon>
        <taxon>Dikarya</taxon>
        <taxon>Ascomycota</taxon>
        <taxon>Pezizomycotina</taxon>
        <taxon>Eurotiomycetes</taxon>
        <taxon>Eurotiomycetidae</taxon>
        <taxon>Eurotiales</taxon>
        <taxon>Aspergillaceae</taxon>
        <taxon>Aspergillus</taxon>
        <taxon>Aspergillus subgen. Circumdati</taxon>
    </lineage>
</organism>
<dbReference type="SMART" id="SM00033">
    <property type="entry name" value="CH"/>
    <property type="match status" value="1"/>
</dbReference>
<dbReference type="Pfam" id="PF00612">
    <property type="entry name" value="IQ"/>
    <property type="match status" value="2"/>
</dbReference>
<dbReference type="InterPro" id="IPR008936">
    <property type="entry name" value="Rho_GTPase_activation_prot"/>
</dbReference>
<feature type="domain" description="Calponin-homology (CH)" evidence="3">
    <location>
        <begin position="300"/>
        <end position="406"/>
    </location>
</feature>
<feature type="region of interest" description="Disordered" evidence="1">
    <location>
        <begin position="106"/>
        <end position="205"/>
    </location>
</feature>
<evidence type="ECO:0000259" key="3">
    <source>
        <dbReference type="PROSITE" id="PS50021"/>
    </source>
</evidence>
<feature type="compositionally biased region" description="Polar residues" evidence="1">
    <location>
        <begin position="1"/>
        <end position="43"/>
    </location>
</feature>
<feature type="compositionally biased region" description="Polar residues" evidence="1">
    <location>
        <begin position="109"/>
        <end position="120"/>
    </location>
</feature>
<evidence type="ECO:0000313" key="4">
    <source>
        <dbReference type="EMBL" id="PWY91162.1"/>
    </source>
</evidence>
<dbReference type="InterPro" id="IPR000048">
    <property type="entry name" value="IQ_motif_EF-hand-BS"/>
</dbReference>
<dbReference type="STRING" id="1448321.A0A317X0Q2"/>